<dbReference type="PATRIC" id="fig|512565.3.peg.5995"/>
<evidence type="ECO:0000313" key="4">
    <source>
        <dbReference type="Proteomes" id="UP000007882"/>
    </source>
</evidence>
<dbReference type="KEGG" id="ams:AMIS_60020"/>
<dbReference type="Pfam" id="PF13411">
    <property type="entry name" value="MerR_1"/>
    <property type="match status" value="1"/>
</dbReference>
<gene>
    <name evidence="3" type="ordered locus">AMIS_60020</name>
</gene>
<accession>I0HDY5</accession>
<dbReference type="SMART" id="SM00871">
    <property type="entry name" value="AraC_E_bind"/>
    <property type="match status" value="1"/>
</dbReference>
<dbReference type="HOGENOM" id="CLU_065103_2_2_11"/>
<proteinExistence type="predicted"/>
<keyword evidence="1" id="KW-0238">DNA-binding</keyword>
<dbReference type="STRING" id="512565.AMIS_60020"/>
<dbReference type="SMART" id="SM00422">
    <property type="entry name" value="HTH_MERR"/>
    <property type="match status" value="1"/>
</dbReference>
<name>I0HDY5_ACTM4</name>
<dbReference type="InterPro" id="IPR000551">
    <property type="entry name" value="MerR-type_HTH_dom"/>
</dbReference>
<dbReference type="eggNOG" id="COG0789">
    <property type="taxonomic scope" value="Bacteria"/>
</dbReference>
<dbReference type="Pfam" id="PF06445">
    <property type="entry name" value="GyrI-like"/>
    <property type="match status" value="1"/>
</dbReference>
<dbReference type="InterPro" id="IPR010499">
    <property type="entry name" value="AraC_E-bd"/>
</dbReference>
<evidence type="ECO:0000256" key="1">
    <source>
        <dbReference type="ARBA" id="ARBA00023125"/>
    </source>
</evidence>
<dbReference type="Proteomes" id="UP000007882">
    <property type="component" value="Chromosome"/>
</dbReference>
<dbReference type="PANTHER" id="PTHR30204:SF97">
    <property type="entry name" value="MERR FAMILY REGULATORY PROTEIN"/>
    <property type="match status" value="1"/>
</dbReference>
<dbReference type="AlphaFoldDB" id="I0HDY5"/>
<organism evidence="3 4">
    <name type="scientific">Actinoplanes missouriensis (strain ATCC 14538 / DSM 43046 / CBS 188.64 / JCM 3121 / NBRC 102363 / NCIMB 12654 / NRRL B-3342 / UNCC 431)</name>
    <dbReference type="NCBI Taxonomy" id="512565"/>
    <lineage>
        <taxon>Bacteria</taxon>
        <taxon>Bacillati</taxon>
        <taxon>Actinomycetota</taxon>
        <taxon>Actinomycetes</taxon>
        <taxon>Micromonosporales</taxon>
        <taxon>Micromonosporaceae</taxon>
        <taxon>Actinoplanes</taxon>
    </lineage>
</organism>
<feature type="domain" description="HTH merR-type" evidence="2">
    <location>
        <begin position="4"/>
        <end position="74"/>
    </location>
</feature>
<dbReference type="eggNOG" id="COG4978">
    <property type="taxonomic scope" value="Bacteria"/>
</dbReference>
<dbReference type="SUPFAM" id="SSF46955">
    <property type="entry name" value="Putative DNA-binding domain"/>
    <property type="match status" value="1"/>
</dbReference>
<dbReference type="PANTHER" id="PTHR30204">
    <property type="entry name" value="REDOX-CYCLING DRUG-SENSING TRANSCRIPTIONAL ACTIVATOR SOXR"/>
    <property type="match status" value="1"/>
</dbReference>
<dbReference type="PROSITE" id="PS50937">
    <property type="entry name" value="HTH_MERR_2"/>
    <property type="match status" value="1"/>
</dbReference>
<dbReference type="Gene3D" id="1.10.1660.10">
    <property type="match status" value="1"/>
</dbReference>
<dbReference type="SUPFAM" id="SSF55136">
    <property type="entry name" value="Probable bacterial effector-binding domain"/>
    <property type="match status" value="1"/>
</dbReference>
<evidence type="ECO:0000313" key="3">
    <source>
        <dbReference type="EMBL" id="BAL91222.1"/>
    </source>
</evidence>
<dbReference type="Gene3D" id="3.20.80.10">
    <property type="entry name" value="Regulatory factor, effector binding domain"/>
    <property type="match status" value="1"/>
</dbReference>
<sequence length="261" mass="28177">MNGLLPISAFSRASLISANTLRAYHESGLLEPASVDPRTGYRGYRAAQLADAAVIRQLRELDVPLARIREMLAARDPGVTRRVLAEHRERMLAEQARLDRILLATDDLLAEPAPVTPPPVTERTFPPVRVFSVTAAVREDQFAGFLDEAFAQLGRGASGEATGPPGALYPAEYHDEAVPVTAYLPAAGGDDELPGGRFAVAEFVGPYHDMSAGYRALGTWLAGSGLTIGGPVRENYLAGPGEVPEDRYRTEICWPVQLLED</sequence>
<keyword evidence="4" id="KW-1185">Reference proteome</keyword>
<dbReference type="InterPro" id="IPR011256">
    <property type="entry name" value="Reg_factor_effector_dom_sf"/>
</dbReference>
<dbReference type="RefSeq" id="WP_014446109.1">
    <property type="nucleotide sequence ID" value="NC_017093.1"/>
</dbReference>
<dbReference type="InterPro" id="IPR029442">
    <property type="entry name" value="GyrI-like"/>
</dbReference>
<protein>
    <submittedName>
        <fullName evidence="3">Putative MerR-family transcriptional regulator</fullName>
    </submittedName>
</protein>
<dbReference type="InterPro" id="IPR009061">
    <property type="entry name" value="DNA-bd_dom_put_sf"/>
</dbReference>
<dbReference type="OrthoDB" id="7849865at2"/>
<reference evidence="3 4" key="1">
    <citation type="submission" date="2012-02" db="EMBL/GenBank/DDBJ databases">
        <title>Complete genome sequence of Actinoplanes missouriensis 431 (= NBRC 102363).</title>
        <authorList>
            <person name="Ohnishi Y."/>
            <person name="Ishikawa J."/>
            <person name="Sekine M."/>
            <person name="Hosoyama A."/>
            <person name="Harada T."/>
            <person name="Narita H."/>
            <person name="Hata T."/>
            <person name="Konno Y."/>
            <person name="Tutikane K."/>
            <person name="Fujita N."/>
            <person name="Horinouchi S."/>
            <person name="Hayakawa M."/>
        </authorList>
    </citation>
    <scope>NUCLEOTIDE SEQUENCE [LARGE SCALE GENOMIC DNA]</scope>
    <source>
        <strain evidence="4">ATCC 14538 / DSM 43046 / CBS 188.64 / JCM 3121 / NBRC 102363 / NCIMB 12654 / NRRL B-3342 / UNCC 431</strain>
    </source>
</reference>
<dbReference type="InterPro" id="IPR047057">
    <property type="entry name" value="MerR_fam"/>
</dbReference>
<dbReference type="GO" id="GO:0003677">
    <property type="term" value="F:DNA binding"/>
    <property type="evidence" value="ECO:0007669"/>
    <property type="project" value="UniProtKB-KW"/>
</dbReference>
<dbReference type="EMBL" id="AP012319">
    <property type="protein sequence ID" value="BAL91222.1"/>
    <property type="molecule type" value="Genomic_DNA"/>
</dbReference>
<evidence type="ECO:0000259" key="2">
    <source>
        <dbReference type="PROSITE" id="PS50937"/>
    </source>
</evidence>
<dbReference type="GO" id="GO:0003700">
    <property type="term" value="F:DNA-binding transcription factor activity"/>
    <property type="evidence" value="ECO:0007669"/>
    <property type="project" value="InterPro"/>
</dbReference>